<evidence type="ECO:0000313" key="2">
    <source>
        <dbReference type="WBParaSite" id="nRc.2.0.1.t13659-RA"/>
    </source>
</evidence>
<sequence length="327" mass="36867">MSMGLIDALFDGREGDFKTAFEETMVSSNFAPNRLALAVPIFLMGGILSWERLDTVYIFLSNGQPTTEIFHVEQSLSLRIYRSGQNGDLIIGTTNPLLESWSQNIYIHQESVTHENEPSIFHLPDSWEHENEPLIFLLPESWETCQREFVLLKIKPNERALEIYTKKIPVQTSVGIGSHYLLEKLGKIKGRFDRHWPQFLLGQQTARRNYDRTIEKLQTIAEKEEFHKTSKSKNFERATKWSNALMNLQIGKDIIGSIIGGDLKGVAFTTGFLIGSTAMSKIGELLIKAGGVYKSVGRLALGNTMLIGGPVLSRLPSAFLAFDLYRQ</sequence>
<accession>A0A915IIL6</accession>
<dbReference type="Proteomes" id="UP000887565">
    <property type="component" value="Unplaced"/>
</dbReference>
<dbReference type="AlphaFoldDB" id="A0A915IIL6"/>
<name>A0A915IIL6_ROMCU</name>
<reference evidence="2" key="1">
    <citation type="submission" date="2022-11" db="UniProtKB">
        <authorList>
            <consortium name="WormBaseParasite"/>
        </authorList>
    </citation>
    <scope>IDENTIFICATION</scope>
</reference>
<proteinExistence type="predicted"/>
<organism evidence="1 2">
    <name type="scientific">Romanomermis culicivorax</name>
    <name type="common">Nematode worm</name>
    <dbReference type="NCBI Taxonomy" id="13658"/>
    <lineage>
        <taxon>Eukaryota</taxon>
        <taxon>Metazoa</taxon>
        <taxon>Ecdysozoa</taxon>
        <taxon>Nematoda</taxon>
        <taxon>Enoplea</taxon>
        <taxon>Dorylaimia</taxon>
        <taxon>Mermithida</taxon>
        <taxon>Mermithoidea</taxon>
        <taxon>Mermithidae</taxon>
        <taxon>Romanomermis</taxon>
    </lineage>
</organism>
<protein>
    <submittedName>
        <fullName evidence="2">Uncharacterized protein</fullName>
    </submittedName>
</protein>
<evidence type="ECO:0000313" key="1">
    <source>
        <dbReference type="Proteomes" id="UP000887565"/>
    </source>
</evidence>
<keyword evidence="1" id="KW-1185">Reference proteome</keyword>
<dbReference type="WBParaSite" id="nRc.2.0.1.t13659-RA">
    <property type="protein sequence ID" value="nRc.2.0.1.t13659-RA"/>
    <property type="gene ID" value="nRc.2.0.1.g13659"/>
</dbReference>